<dbReference type="RefSeq" id="WP_222685583.1">
    <property type="nucleotide sequence ID" value="NZ_JABUBT010000062.1"/>
</dbReference>
<evidence type="ECO:0000313" key="1">
    <source>
        <dbReference type="EMBL" id="MBY6368143.1"/>
    </source>
</evidence>
<organism evidence="1 2">
    <name type="scientific">Rhodococcoides corynebacterioides</name>
    <dbReference type="NCBI Taxonomy" id="53972"/>
    <lineage>
        <taxon>Bacteria</taxon>
        <taxon>Bacillati</taxon>
        <taxon>Actinomycetota</taxon>
        <taxon>Actinomycetes</taxon>
        <taxon>Mycobacteriales</taxon>
        <taxon>Nocardiaceae</taxon>
        <taxon>Rhodococcoides</taxon>
    </lineage>
</organism>
<name>A0ABS7P6W0_9NOCA</name>
<proteinExistence type="predicted"/>
<comment type="caution">
    <text evidence="1">The sequence shown here is derived from an EMBL/GenBank/DDBJ whole genome shotgun (WGS) entry which is preliminary data.</text>
</comment>
<sequence>MTEWVEVLRALTRPNAAPLHGTIREDPGFQRDPVTFTTSAYRPMFVRAVDDCTVWLHGPATRVEYDGAPVFITDGTTAWDFTPDPQRPLMGPSDRVHYFGKNQFLIKRRSAAEWAGDDFTRPTGPITEETFVDRRCWTVELAPPERKPHPMRIWVDIETGRILGYRVDAVGVGAHYVDLTVGEPIDSSIFAWSGPTQTQRERQDELRRCSDDMKRHQAQWFADTVTAERLIARVPVDFTPTTVPVADEATGAFEGHNEHTMLARNPRSPDGSWAPRWGPLHYVWSTPDWDWAAAMNEVDIDDDTVRTLQNILHPGVPVDRQRRIDPPRRGRVGRLS</sequence>
<gene>
    <name evidence="1" type="ORF">HQ603_15415</name>
</gene>
<reference evidence="1 2" key="1">
    <citation type="submission" date="2020-06" db="EMBL/GenBank/DDBJ databases">
        <title>Taxonomy, biology and ecology of Rhodococcus bacteria occurring in California pistachio and other woody hosts as revealed by genome sequence analyses.</title>
        <authorList>
            <person name="Gai Y."/>
            <person name="Riely B."/>
        </authorList>
    </citation>
    <scope>NUCLEOTIDE SEQUENCE [LARGE SCALE GENOMIC DNA]</scope>
    <source>
        <strain evidence="1 2">BP-281</strain>
    </source>
</reference>
<evidence type="ECO:0000313" key="2">
    <source>
        <dbReference type="Proteomes" id="UP000825228"/>
    </source>
</evidence>
<dbReference type="Proteomes" id="UP000825228">
    <property type="component" value="Unassembled WGS sequence"/>
</dbReference>
<dbReference type="EMBL" id="JABUBU010000019">
    <property type="protein sequence ID" value="MBY6368143.1"/>
    <property type="molecule type" value="Genomic_DNA"/>
</dbReference>
<accession>A0ABS7P6W0</accession>
<protein>
    <submittedName>
        <fullName evidence="1">Uncharacterized protein</fullName>
    </submittedName>
</protein>
<keyword evidence="2" id="KW-1185">Reference proteome</keyword>